<dbReference type="STRING" id="39966.A0A369J9G3"/>
<comment type="caution">
    <text evidence="2">The sequence shown here is derived from an EMBL/GenBank/DDBJ whole genome shotgun (WGS) entry which is preliminary data.</text>
</comment>
<organism evidence="2 3">
    <name type="scientific">Hypsizygus marmoreus</name>
    <name type="common">White beech mushroom</name>
    <name type="synonym">Agaricus marmoreus</name>
    <dbReference type="NCBI Taxonomy" id="39966"/>
    <lineage>
        <taxon>Eukaryota</taxon>
        <taxon>Fungi</taxon>
        <taxon>Dikarya</taxon>
        <taxon>Basidiomycota</taxon>
        <taxon>Agaricomycotina</taxon>
        <taxon>Agaricomycetes</taxon>
        <taxon>Agaricomycetidae</taxon>
        <taxon>Agaricales</taxon>
        <taxon>Tricholomatineae</taxon>
        <taxon>Lyophyllaceae</taxon>
        <taxon>Hypsizygus</taxon>
    </lineage>
</organism>
<dbReference type="EMBL" id="LUEZ02000124">
    <property type="protein sequence ID" value="RDB16393.1"/>
    <property type="molecule type" value="Genomic_DNA"/>
</dbReference>
<evidence type="ECO:0000313" key="2">
    <source>
        <dbReference type="EMBL" id="RDB16393.1"/>
    </source>
</evidence>
<dbReference type="OrthoDB" id="3685327at2759"/>
<feature type="chain" id="PRO_5016859578" evidence="1">
    <location>
        <begin position="23"/>
        <end position="185"/>
    </location>
</feature>
<gene>
    <name evidence="2" type="ORF">Hypma_002711</name>
</gene>
<dbReference type="Proteomes" id="UP000076154">
    <property type="component" value="Unassembled WGS sequence"/>
</dbReference>
<evidence type="ECO:0000256" key="1">
    <source>
        <dbReference type="SAM" id="SignalP"/>
    </source>
</evidence>
<dbReference type="AlphaFoldDB" id="A0A369J9G3"/>
<keyword evidence="1" id="KW-0732">Signal</keyword>
<feature type="signal peptide" evidence="1">
    <location>
        <begin position="1"/>
        <end position="22"/>
    </location>
</feature>
<sequence length="185" mass="20071">MKLSLSTSFLLFCSFSIASLLAMPIHYASRAVAARTPPSIDVFSPRDGLSAIELEARQVEIASQVIDMIGNVVTGLIGGIQADKDNRSKFTQDVVHGLNAQNPTLNYVICHVKHSTAFDGEKGTDWGHSHQEFDIKVGGTVGYEIYWAKSGTFTILGDGGYLNWAYFGNVKNKSADGKVIVFGPR</sequence>
<dbReference type="InParanoid" id="A0A369J9G3"/>
<keyword evidence="3" id="KW-1185">Reference proteome</keyword>
<evidence type="ECO:0000313" key="3">
    <source>
        <dbReference type="Proteomes" id="UP000076154"/>
    </source>
</evidence>
<reference evidence="2" key="1">
    <citation type="submission" date="2018-04" db="EMBL/GenBank/DDBJ databases">
        <title>Whole genome sequencing of Hypsizygus marmoreus.</title>
        <authorList>
            <person name="Choi I.-G."/>
            <person name="Min B."/>
            <person name="Kim J.-G."/>
            <person name="Kim S."/>
            <person name="Oh Y.-L."/>
            <person name="Kong W.-S."/>
            <person name="Park H."/>
            <person name="Jeong J."/>
            <person name="Song E.-S."/>
        </authorList>
    </citation>
    <scope>NUCLEOTIDE SEQUENCE [LARGE SCALE GENOMIC DNA]</scope>
    <source>
        <strain evidence="2">51987-8</strain>
    </source>
</reference>
<accession>A0A369J9G3</accession>
<protein>
    <submittedName>
        <fullName evidence="2">Uncharacterized protein</fullName>
    </submittedName>
</protein>
<proteinExistence type="predicted"/>
<name>A0A369J9G3_HYPMA</name>